<accession>A0ABQ8T750</accession>
<organism evidence="1 2">
    <name type="scientific">Periplaneta americana</name>
    <name type="common">American cockroach</name>
    <name type="synonym">Blatta americana</name>
    <dbReference type="NCBI Taxonomy" id="6978"/>
    <lineage>
        <taxon>Eukaryota</taxon>
        <taxon>Metazoa</taxon>
        <taxon>Ecdysozoa</taxon>
        <taxon>Arthropoda</taxon>
        <taxon>Hexapoda</taxon>
        <taxon>Insecta</taxon>
        <taxon>Pterygota</taxon>
        <taxon>Neoptera</taxon>
        <taxon>Polyneoptera</taxon>
        <taxon>Dictyoptera</taxon>
        <taxon>Blattodea</taxon>
        <taxon>Blattoidea</taxon>
        <taxon>Blattidae</taxon>
        <taxon>Blattinae</taxon>
        <taxon>Periplaneta</taxon>
    </lineage>
</organism>
<comment type="caution">
    <text evidence="1">The sequence shown here is derived from an EMBL/GenBank/DDBJ whole genome shotgun (WGS) entry which is preliminary data.</text>
</comment>
<reference evidence="1 2" key="1">
    <citation type="journal article" date="2022" name="Allergy">
        <title>Genome assembly and annotation of Periplaneta americana reveal a comprehensive cockroach allergen profile.</title>
        <authorList>
            <person name="Wang L."/>
            <person name="Xiong Q."/>
            <person name="Saelim N."/>
            <person name="Wang L."/>
            <person name="Nong W."/>
            <person name="Wan A.T."/>
            <person name="Shi M."/>
            <person name="Liu X."/>
            <person name="Cao Q."/>
            <person name="Hui J.H.L."/>
            <person name="Sookrung N."/>
            <person name="Leung T.F."/>
            <person name="Tungtrongchitr A."/>
            <person name="Tsui S.K.W."/>
        </authorList>
    </citation>
    <scope>NUCLEOTIDE SEQUENCE [LARGE SCALE GENOMIC DNA]</scope>
    <source>
        <strain evidence="1">PWHHKU_190912</strain>
    </source>
</reference>
<name>A0ABQ8T750_PERAM</name>
<protein>
    <submittedName>
        <fullName evidence="1">Uncharacterized protein</fullName>
    </submittedName>
</protein>
<gene>
    <name evidence="1" type="ORF">ANN_11939</name>
</gene>
<dbReference type="EMBL" id="JAJSOF020000015">
    <property type="protein sequence ID" value="KAJ4442073.1"/>
    <property type="molecule type" value="Genomic_DNA"/>
</dbReference>
<keyword evidence="2" id="KW-1185">Reference proteome</keyword>
<evidence type="ECO:0000313" key="1">
    <source>
        <dbReference type="EMBL" id="KAJ4442073.1"/>
    </source>
</evidence>
<sequence length="145" mass="16628">MGIRCGLVDKASARRAENPSSNPGAGENFSPFHYSFIVRCNEMSESPSLKTIQNNRNSALPYDEGWVEWKKIPARKYMSRSEQKWYTMDMELEDEDVDVEVGFRALFSTMDSCSSIQLATLTKQKNDHAQVYAILTYLPLRFGER</sequence>
<proteinExistence type="predicted"/>
<dbReference type="Proteomes" id="UP001148838">
    <property type="component" value="Unassembled WGS sequence"/>
</dbReference>
<evidence type="ECO:0000313" key="2">
    <source>
        <dbReference type="Proteomes" id="UP001148838"/>
    </source>
</evidence>